<gene>
    <name evidence="5" type="ORF">LCGC14_0564100</name>
</gene>
<name>A0A0F9RRA9_9ZZZZ</name>
<protein>
    <recommendedName>
        <fullName evidence="4">Carbohydrate kinase PfkB domain-containing protein</fullName>
    </recommendedName>
</protein>
<dbReference type="InterPro" id="IPR050306">
    <property type="entry name" value="PfkB_Carbo_kinase"/>
</dbReference>
<keyword evidence="3" id="KW-0418">Kinase</keyword>
<keyword evidence="2" id="KW-0808">Transferase</keyword>
<sequence>MRDFDIICIGEPLIEFNQINGTEWHQGFGGDVSNVAIAAARLGARSAIATRLGDDGFGQELRNLWTREGVDASYVATDASAPTGLYFVRHESNGHRFEYRRAGSAASRMTADTLPVEAILSTQFTHVSGITLAISASARGAGLEAMRIAGAAGRQVSFDPNLRLALWPLEEARYEITQALGLADIALPGLDDARQITGLDAPEDIVRAFHEMGPDVVALTLGEEGALLGHAGTITHIPGVPVPAVDATGAGDCFDGAFLARLSKGDAPEAACRYAVAASALSVQGYGAVGPLPTVADMSAG</sequence>
<evidence type="ECO:0000256" key="2">
    <source>
        <dbReference type="ARBA" id="ARBA00022679"/>
    </source>
</evidence>
<dbReference type="GO" id="GO:0006974">
    <property type="term" value="P:DNA damage response"/>
    <property type="evidence" value="ECO:0007669"/>
    <property type="project" value="TreeGrafter"/>
</dbReference>
<dbReference type="GO" id="GO:0008673">
    <property type="term" value="F:2-dehydro-3-deoxygluconokinase activity"/>
    <property type="evidence" value="ECO:0007669"/>
    <property type="project" value="TreeGrafter"/>
</dbReference>
<accession>A0A0F9RRA9</accession>
<reference evidence="5" key="1">
    <citation type="journal article" date="2015" name="Nature">
        <title>Complex archaea that bridge the gap between prokaryotes and eukaryotes.</title>
        <authorList>
            <person name="Spang A."/>
            <person name="Saw J.H."/>
            <person name="Jorgensen S.L."/>
            <person name="Zaremba-Niedzwiedzka K."/>
            <person name="Martijn J."/>
            <person name="Lind A.E."/>
            <person name="van Eijk R."/>
            <person name="Schleper C."/>
            <person name="Guy L."/>
            <person name="Ettema T.J."/>
        </authorList>
    </citation>
    <scope>NUCLEOTIDE SEQUENCE</scope>
</reference>
<organism evidence="5">
    <name type="scientific">marine sediment metagenome</name>
    <dbReference type="NCBI Taxonomy" id="412755"/>
    <lineage>
        <taxon>unclassified sequences</taxon>
        <taxon>metagenomes</taxon>
        <taxon>ecological metagenomes</taxon>
    </lineage>
</organism>
<evidence type="ECO:0000259" key="4">
    <source>
        <dbReference type="Pfam" id="PF00294"/>
    </source>
</evidence>
<dbReference type="EMBL" id="LAZR01000812">
    <property type="protein sequence ID" value="KKN57239.1"/>
    <property type="molecule type" value="Genomic_DNA"/>
</dbReference>
<dbReference type="PANTHER" id="PTHR43085:SF15">
    <property type="entry name" value="2-DEHYDRO-3-DEOXYGLUCONOKINASE"/>
    <property type="match status" value="1"/>
</dbReference>
<dbReference type="PRINTS" id="PR00990">
    <property type="entry name" value="RIBOKINASE"/>
</dbReference>
<evidence type="ECO:0000256" key="1">
    <source>
        <dbReference type="ARBA" id="ARBA00010688"/>
    </source>
</evidence>
<dbReference type="InterPro" id="IPR011611">
    <property type="entry name" value="PfkB_dom"/>
</dbReference>
<dbReference type="SUPFAM" id="SSF53613">
    <property type="entry name" value="Ribokinase-like"/>
    <property type="match status" value="1"/>
</dbReference>
<dbReference type="GO" id="GO:0005829">
    <property type="term" value="C:cytosol"/>
    <property type="evidence" value="ECO:0007669"/>
    <property type="project" value="TreeGrafter"/>
</dbReference>
<dbReference type="GO" id="GO:0019698">
    <property type="term" value="P:D-galacturonate catabolic process"/>
    <property type="evidence" value="ECO:0007669"/>
    <property type="project" value="TreeGrafter"/>
</dbReference>
<dbReference type="AlphaFoldDB" id="A0A0F9RRA9"/>
<dbReference type="PANTHER" id="PTHR43085">
    <property type="entry name" value="HEXOKINASE FAMILY MEMBER"/>
    <property type="match status" value="1"/>
</dbReference>
<comment type="caution">
    <text evidence="5">The sequence shown here is derived from an EMBL/GenBank/DDBJ whole genome shotgun (WGS) entry which is preliminary data.</text>
</comment>
<evidence type="ECO:0000256" key="3">
    <source>
        <dbReference type="ARBA" id="ARBA00022777"/>
    </source>
</evidence>
<dbReference type="InterPro" id="IPR002139">
    <property type="entry name" value="Ribo/fructo_kinase"/>
</dbReference>
<feature type="domain" description="Carbohydrate kinase PfkB" evidence="4">
    <location>
        <begin position="8"/>
        <end position="294"/>
    </location>
</feature>
<evidence type="ECO:0000313" key="5">
    <source>
        <dbReference type="EMBL" id="KKN57239.1"/>
    </source>
</evidence>
<comment type="similarity">
    <text evidence="1">Belongs to the carbohydrate kinase PfkB family.</text>
</comment>
<proteinExistence type="inferred from homology"/>
<dbReference type="Pfam" id="PF00294">
    <property type="entry name" value="PfkB"/>
    <property type="match status" value="1"/>
</dbReference>
<dbReference type="GO" id="GO:0042840">
    <property type="term" value="P:D-glucuronate catabolic process"/>
    <property type="evidence" value="ECO:0007669"/>
    <property type="project" value="TreeGrafter"/>
</dbReference>
<dbReference type="Gene3D" id="3.40.1190.20">
    <property type="match status" value="1"/>
</dbReference>
<dbReference type="InterPro" id="IPR029056">
    <property type="entry name" value="Ribokinase-like"/>
</dbReference>
<dbReference type="CDD" id="cd01166">
    <property type="entry name" value="KdgK"/>
    <property type="match status" value="1"/>
</dbReference>